<reference evidence="1 2" key="1">
    <citation type="submission" date="2016-10" db="EMBL/GenBank/DDBJ databases">
        <authorList>
            <person name="de Groot N.N."/>
        </authorList>
    </citation>
    <scope>NUCLEOTIDE SEQUENCE [LARGE SCALE GENOMIC DNA]</scope>
    <source>
        <strain evidence="1 2">DSM 24015</strain>
    </source>
</reference>
<dbReference type="Proteomes" id="UP000198517">
    <property type="component" value="Unassembled WGS sequence"/>
</dbReference>
<protein>
    <submittedName>
        <fullName evidence="1">Uncharacterized protein</fullName>
    </submittedName>
</protein>
<evidence type="ECO:0000313" key="2">
    <source>
        <dbReference type="Proteomes" id="UP000198517"/>
    </source>
</evidence>
<keyword evidence="2" id="KW-1185">Reference proteome</keyword>
<dbReference type="RefSeq" id="WP_092737925.1">
    <property type="nucleotide sequence ID" value="NZ_FNAS01000023.1"/>
</dbReference>
<dbReference type="EMBL" id="FNAS01000023">
    <property type="protein sequence ID" value="SDE75927.1"/>
    <property type="molecule type" value="Genomic_DNA"/>
</dbReference>
<dbReference type="OrthoDB" id="1093916at2"/>
<gene>
    <name evidence="1" type="ORF">SAMN05421544_12323</name>
</gene>
<proteinExistence type="predicted"/>
<name>A0A1G7FJ77_9FLAO</name>
<sequence>MKKENTNIETVAEDVKTALKSEYGDKLKSLLLPKDDLCEQHKEVLAVVPSRSIVSQYLRFAKENPNKAQEILIKNCLLTSKEEVLADDGMFYAAVGLLAELIPVREGKFGRL</sequence>
<dbReference type="AlphaFoldDB" id="A0A1G7FJ77"/>
<accession>A0A1G7FJ77</accession>
<evidence type="ECO:0000313" key="1">
    <source>
        <dbReference type="EMBL" id="SDE75927.1"/>
    </source>
</evidence>
<dbReference type="STRING" id="1071918.SAMN05421544_12323"/>
<organism evidence="1 2">
    <name type="scientific">Riemerella columbipharyngis</name>
    <dbReference type="NCBI Taxonomy" id="1071918"/>
    <lineage>
        <taxon>Bacteria</taxon>
        <taxon>Pseudomonadati</taxon>
        <taxon>Bacteroidota</taxon>
        <taxon>Flavobacteriia</taxon>
        <taxon>Flavobacteriales</taxon>
        <taxon>Weeksellaceae</taxon>
        <taxon>Riemerella</taxon>
    </lineage>
</organism>